<dbReference type="AlphaFoldDB" id="A0AAD3DPN6"/>
<feature type="compositionally biased region" description="Low complexity" evidence="1">
    <location>
        <begin position="310"/>
        <end position="326"/>
    </location>
</feature>
<protein>
    <submittedName>
        <fullName evidence="2">Uncharacterized protein</fullName>
    </submittedName>
</protein>
<dbReference type="Proteomes" id="UP001054857">
    <property type="component" value="Unassembled WGS sequence"/>
</dbReference>
<reference evidence="2 3" key="1">
    <citation type="journal article" date="2021" name="Sci. Rep.">
        <title>Genome sequencing of the multicellular alga Astrephomene provides insights into convergent evolution of germ-soma differentiation.</title>
        <authorList>
            <person name="Yamashita S."/>
            <person name="Yamamoto K."/>
            <person name="Matsuzaki R."/>
            <person name="Suzuki S."/>
            <person name="Yamaguchi H."/>
            <person name="Hirooka S."/>
            <person name="Minakuchi Y."/>
            <person name="Miyagishima S."/>
            <person name="Kawachi M."/>
            <person name="Toyoda A."/>
            <person name="Nozaki H."/>
        </authorList>
    </citation>
    <scope>NUCLEOTIDE SEQUENCE [LARGE SCALE GENOMIC DNA]</scope>
    <source>
        <strain evidence="2 3">NIES-4017</strain>
    </source>
</reference>
<name>A0AAD3DPN6_9CHLO</name>
<sequence>MSSSPAAPSPRLEAFRKLIEELVTLENHSHTTLSREISKVLEEASKGLPDVTVAYCGSYGGGFELSDDFCNYMETAKEANTDADGSIGFHVSNWRVMVAACIPGFGRHCAATHPDLAALLRAYVQYDLDAVFNSVFNLTWARSSASQARATLADVTGLDDTLDNFGENTDPPAYMVQCDDHSSGLREYTKDSLLAKCEEVITSEDKKAEEVFQALLEQHSYLTPDLLELMARDYEESKEALERSSADSNREKEWGNPWEFAKPYEAYSSSTTPWLMWKHQKQVNKHAMAFLMRHPDALPPVPALQPLPTAPAAADTTSSSPSSTSSKRVDMLMGMLFGSTPSCKLRTARVPRLGGWQIDEYDGKESVVRL</sequence>
<organism evidence="2 3">
    <name type="scientific">Astrephomene gubernaculifera</name>
    <dbReference type="NCBI Taxonomy" id="47775"/>
    <lineage>
        <taxon>Eukaryota</taxon>
        <taxon>Viridiplantae</taxon>
        <taxon>Chlorophyta</taxon>
        <taxon>core chlorophytes</taxon>
        <taxon>Chlorophyceae</taxon>
        <taxon>CS clade</taxon>
        <taxon>Chlamydomonadales</taxon>
        <taxon>Astrephomenaceae</taxon>
        <taxon>Astrephomene</taxon>
    </lineage>
</organism>
<feature type="region of interest" description="Disordered" evidence="1">
    <location>
        <begin position="302"/>
        <end position="326"/>
    </location>
</feature>
<evidence type="ECO:0000256" key="1">
    <source>
        <dbReference type="SAM" id="MobiDB-lite"/>
    </source>
</evidence>
<keyword evidence="3" id="KW-1185">Reference proteome</keyword>
<comment type="caution">
    <text evidence="2">The sequence shown here is derived from an EMBL/GenBank/DDBJ whole genome shotgun (WGS) entry which is preliminary data.</text>
</comment>
<proteinExistence type="predicted"/>
<dbReference type="EMBL" id="BMAR01000007">
    <property type="protein sequence ID" value="GFR44423.1"/>
    <property type="molecule type" value="Genomic_DNA"/>
</dbReference>
<evidence type="ECO:0000313" key="3">
    <source>
        <dbReference type="Proteomes" id="UP001054857"/>
    </source>
</evidence>
<gene>
    <name evidence="2" type="ORF">Agub_g5628</name>
</gene>
<evidence type="ECO:0000313" key="2">
    <source>
        <dbReference type="EMBL" id="GFR44423.1"/>
    </source>
</evidence>
<accession>A0AAD3DPN6</accession>